<evidence type="ECO:0000313" key="2">
    <source>
        <dbReference type="EMBL" id="TNV80911.1"/>
    </source>
</evidence>
<protein>
    <submittedName>
        <fullName evidence="2">Uncharacterized protein</fullName>
    </submittedName>
</protein>
<reference evidence="2" key="1">
    <citation type="submission" date="2019-06" db="EMBL/GenBank/DDBJ databases">
        <authorList>
            <person name="Zheng W."/>
        </authorList>
    </citation>
    <scope>NUCLEOTIDE SEQUENCE</scope>
    <source>
        <strain evidence="2">QDHG01</strain>
    </source>
</reference>
<dbReference type="EMBL" id="RRYP01006871">
    <property type="protein sequence ID" value="TNV80911.1"/>
    <property type="molecule type" value="Genomic_DNA"/>
</dbReference>
<evidence type="ECO:0000256" key="1">
    <source>
        <dbReference type="SAM" id="MobiDB-lite"/>
    </source>
</evidence>
<organism evidence="2 3">
    <name type="scientific">Halteria grandinella</name>
    <dbReference type="NCBI Taxonomy" id="5974"/>
    <lineage>
        <taxon>Eukaryota</taxon>
        <taxon>Sar</taxon>
        <taxon>Alveolata</taxon>
        <taxon>Ciliophora</taxon>
        <taxon>Intramacronucleata</taxon>
        <taxon>Spirotrichea</taxon>
        <taxon>Stichotrichia</taxon>
        <taxon>Sporadotrichida</taxon>
        <taxon>Halteriidae</taxon>
        <taxon>Halteria</taxon>
    </lineage>
</organism>
<keyword evidence="3" id="KW-1185">Reference proteome</keyword>
<feature type="region of interest" description="Disordered" evidence="1">
    <location>
        <begin position="199"/>
        <end position="222"/>
    </location>
</feature>
<gene>
    <name evidence="2" type="ORF">FGO68_gene472</name>
</gene>
<dbReference type="AlphaFoldDB" id="A0A8J8NSP1"/>
<name>A0A8J8NSP1_HALGN</name>
<evidence type="ECO:0000313" key="3">
    <source>
        <dbReference type="Proteomes" id="UP000785679"/>
    </source>
</evidence>
<sequence>MATQQAKTKNAAPLPPEQQTFDLLNFKGMFFEQEHPKYTCPITGAHFEPKELARRLMPIKVEREKQGDLLLEKSQINLTKTEPTAVKPLVIMGGGAYQEAPPQARSGKHQQQAAERAPSMVKQGVMIVDGQAPQVPVIRHQANPSNIEGGAYQDQGEAQKKAASATYSSGFLVKTQAKAQEGIDPRLLSGNTGFQITSATQQHHQRNASHLSTQQQRPQPVTYAQQQNTFNQNDAYKTFSILPTTSTKVPANHINFETQHNRQNSQLAQQSLLDTTYSNRRSSLGQQEIVVQNPTNQSGLVLVDQYSQAMRGTNVGGRKSDSRNARGGLMPKTTQQQLTGQQQQQAFKSFDNNNNAYNKSFQQSNLYGLSSAQTQGVSTQHNRANSIILQNNQGYVGQQVRTKSALGTSQTGFIINSEMSSTNKTRNAGVIASNTAGNKYSSQKGGLRINPSSRNNGKISGGSFSLQNNGDYLQIAQMLQANNYTGAYTNSYQGKQSSTKLTHQRGLSNGPANPNMMVVGPQVHFQPRSPEKNKFITAANIQQHQKRVNLAQQRLTDQNFVMPTSNTVVPGKGQGFVMMQAQQQQLRSGNQLAVSQQRPINA</sequence>
<accession>A0A8J8NSP1</accession>
<dbReference type="Proteomes" id="UP000785679">
    <property type="component" value="Unassembled WGS sequence"/>
</dbReference>
<comment type="caution">
    <text evidence="2">The sequence shown here is derived from an EMBL/GenBank/DDBJ whole genome shotgun (WGS) entry which is preliminary data.</text>
</comment>
<dbReference type="OrthoDB" id="327238at2759"/>
<proteinExistence type="predicted"/>